<feature type="region of interest" description="Disordered" evidence="1">
    <location>
        <begin position="1"/>
        <end position="67"/>
    </location>
</feature>
<sequence length="332" mass="37447">MTSNLLVDARRWLEKNETKSQKPHNPSDELSSSSGRENDTRPDTHTPSKAGPATATEARCNENTSSTTAEEEIEIVYYYQAQTRREHTRFIDSVEARLLEALAPALLSCYRQKDTTREERNILDLGIDAISSLPRDEIKDGKVTLFAVNILDESRVFEKIGQVLEEVEASFKDIDGNLAGLEFIREEAQNGGVQTLNAMSALEVQPNQGEEIVSEGFIILASSASLFCVVLFILSIRARYKSSRRRAFWMLEDDVQDTHDEEEQAPENNLMPLASEERADRSLDRLMFNGKNLMEILPYSEGSGDDVLETAAAAEYDFEPFEQNREKKLIIN</sequence>
<evidence type="ECO:0000313" key="3">
    <source>
        <dbReference type="EMBL" id="EJK75184.1"/>
    </source>
</evidence>
<organism evidence="3 4">
    <name type="scientific">Thalassiosira oceanica</name>
    <name type="common">Marine diatom</name>
    <dbReference type="NCBI Taxonomy" id="159749"/>
    <lineage>
        <taxon>Eukaryota</taxon>
        <taxon>Sar</taxon>
        <taxon>Stramenopiles</taxon>
        <taxon>Ochrophyta</taxon>
        <taxon>Bacillariophyta</taxon>
        <taxon>Coscinodiscophyceae</taxon>
        <taxon>Thalassiosirophycidae</taxon>
        <taxon>Thalassiosirales</taxon>
        <taxon>Thalassiosiraceae</taxon>
        <taxon>Thalassiosira</taxon>
    </lineage>
</organism>
<dbReference type="Proteomes" id="UP000266841">
    <property type="component" value="Unassembled WGS sequence"/>
</dbReference>
<comment type="caution">
    <text evidence="3">The sequence shown here is derived from an EMBL/GenBank/DDBJ whole genome shotgun (WGS) entry which is preliminary data.</text>
</comment>
<feature type="compositionally biased region" description="Basic and acidic residues" evidence="1">
    <location>
        <begin position="36"/>
        <end position="46"/>
    </location>
</feature>
<dbReference type="AlphaFoldDB" id="K0TDM5"/>
<gene>
    <name evidence="3" type="ORF">THAOC_03105</name>
</gene>
<keyword evidence="2" id="KW-0472">Membrane</keyword>
<reference evidence="3 4" key="1">
    <citation type="journal article" date="2012" name="Genome Biol.">
        <title>Genome and low-iron response of an oceanic diatom adapted to chronic iron limitation.</title>
        <authorList>
            <person name="Lommer M."/>
            <person name="Specht M."/>
            <person name="Roy A.S."/>
            <person name="Kraemer L."/>
            <person name="Andreson R."/>
            <person name="Gutowska M.A."/>
            <person name="Wolf J."/>
            <person name="Bergner S.V."/>
            <person name="Schilhabel M.B."/>
            <person name="Klostermeier U.C."/>
            <person name="Beiko R.G."/>
            <person name="Rosenstiel P."/>
            <person name="Hippler M."/>
            <person name="Laroche J."/>
        </authorList>
    </citation>
    <scope>NUCLEOTIDE SEQUENCE [LARGE SCALE GENOMIC DNA]</scope>
    <source>
        <strain evidence="3 4">CCMP1005</strain>
    </source>
</reference>
<feature type="transmembrane region" description="Helical" evidence="2">
    <location>
        <begin position="216"/>
        <end position="236"/>
    </location>
</feature>
<name>K0TDM5_THAOC</name>
<accession>K0TDM5</accession>
<evidence type="ECO:0000256" key="1">
    <source>
        <dbReference type="SAM" id="MobiDB-lite"/>
    </source>
</evidence>
<protein>
    <submittedName>
        <fullName evidence="3">Uncharacterized protein</fullName>
    </submittedName>
</protein>
<proteinExistence type="predicted"/>
<keyword evidence="2" id="KW-1133">Transmembrane helix</keyword>
<keyword evidence="2" id="KW-0812">Transmembrane</keyword>
<feature type="compositionally biased region" description="Basic and acidic residues" evidence="1">
    <location>
        <begin position="8"/>
        <end position="20"/>
    </location>
</feature>
<keyword evidence="4" id="KW-1185">Reference proteome</keyword>
<evidence type="ECO:0000313" key="4">
    <source>
        <dbReference type="Proteomes" id="UP000266841"/>
    </source>
</evidence>
<dbReference type="EMBL" id="AGNL01003088">
    <property type="protein sequence ID" value="EJK75184.1"/>
    <property type="molecule type" value="Genomic_DNA"/>
</dbReference>
<evidence type="ECO:0000256" key="2">
    <source>
        <dbReference type="SAM" id="Phobius"/>
    </source>
</evidence>